<evidence type="ECO:0000256" key="12">
    <source>
        <dbReference type="SAM" id="MobiDB-lite"/>
    </source>
</evidence>
<evidence type="ECO:0000256" key="9">
    <source>
        <dbReference type="ARBA" id="ARBA00023136"/>
    </source>
</evidence>
<feature type="transmembrane region" description="Helical" evidence="11">
    <location>
        <begin position="471"/>
        <end position="490"/>
    </location>
</feature>
<dbReference type="PANTHER" id="PTHR12413:SF2">
    <property type="entry name" value="DOLICHYL PYROPHOSPHATE GLC1MAN9GLCNAC2 ALPHA-1,3-GLUCOSYLTRANSFERASE-RELATED"/>
    <property type="match status" value="1"/>
</dbReference>
<feature type="transmembrane region" description="Helical" evidence="11">
    <location>
        <begin position="245"/>
        <end position="263"/>
    </location>
</feature>
<comment type="catalytic activity">
    <reaction evidence="10">
        <text>an alpha-D-Glc-(1-&gt;3)-alpha-D-Man-(1-&gt;2)-alpha-D-Man-(1-&gt;2)-alpha-D-Man-(1-&gt;3)-[alpha-D-Man-(1-&gt;2)-alpha-D-Man-(1-&gt;3)-[alpha-D-Man-(1-&gt;2)-alpha-D-Man-(1-&gt;6)]-alpha-D-Man-(1-&gt;6)]-beta-D-Man-(1-&gt;4)-beta-D-GlcNAc-(1-&gt;4)-alpha-D-GlcNAc-diphospho-di-trans,poly-cis-dolichol + a di-trans,poly-cis-dolichyl beta-D-glucosyl phosphate = an alpha-D-Glc-(1-&gt;3)-alpha-D-Glc-(1-&gt;3)-alpha-D-Man-(1-&gt;2)-alpha-D-Man-(1-&gt;2)-alpha-D-Man-(1-&gt;3)-[alpha-D-Man-(1-&gt;2)-alpha-D-Man-(1-&gt;3)-[alpha-D-Man-(1-&gt;2)-alpha-D-Man-(1-&gt;6)]-alpha-D-Man-(1-&gt;6)]-beta-D-Man-(1-&gt;4)-beta-D-GlcNAc-(1-&gt;4)-alpha-D-GlcNAc-diphospho-di-trans,poly-cis-dolichol + a di-trans,poly-cis-dolichyl phosphate + H(+)</text>
        <dbReference type="Rhea" id="RHEA:31307"/>
        <dbReference type="Rhea" id="RHEA-COMP:19498"/>
        <dbReference type="Rhea" id="RHEA-COMP:19502"/>
        <dbReference type="Rhea" id="RHEA-COMP:19521"/>
        <dbReference type="Rhea" id="RHEA-COMP:19522"/>
        <dbReference type="ChEBI" id="CHEBI:15378"/>
        <dbReference type="ChEBI" id="CHEBI:57525"/>
        <dbReference type="ChEBI" id="CHEBI:57683"/>
        <dbReference type="ChEBI" id="CHEBI:132521"/>
        <dbReference type="ChEBI" id="CHEBI:132522"/>
        <dbReference type="EC" id="2.4.1.265"/>
    </reaction>
    <physiologicalReaction direction="left-to-right" evidence="10">
        <dbReference type="Rhea" id="RHEA:31308"/>
    </physiologicalReaction>
</comment>
<dbReference type="EMBL" id="RSCD01000003">
    <property type="protein sequence ID" value="RSH93984.1"/>
    <property type="molecule type" value="Genomic_DNA"/>
</dbReference>
<evidence type="ECO:0000256" key="1">
    <source>
        <dbReference type="ARBA" id="ARBA00004477"/>
    </source>
</evidence>
<dbReference type="STRING" id="1890683.A0A427YS82"/>
<organism evidence="13 14">
    <name type="scientific">Saitozyma podzolica</name>
    <dbReference type="NCBI Taxonomy" id="1890683"/>
    <lineage>
        <taxon>Eukaryota</taxon>
        <taxon>Fungi</taxon>
        <taxon>Dikarya</taxon>
        <taxon>Basidiomycota</taxon>
        <taxon>Agaricomycotina</taxon>
        <taxon>Tremellomycetes</taxon>
        <taxon>Tremellales</taxon>
        <taxon>Trimorphomycetaceae</taxon>
        <taxon>Saitozyma</taxon>
    </lineage>
</organism>
<evidence type="ECO:0000256" key="6">
    <source>
        <dbReference type="ARBA" id="ARBA00022692"/>
    </source>
</evidence>
<feature type="compositionally biased region" description="Basic and acidic residues" evidence="12">
    <location>
        <begin position="633"/>
        <end position="643"/>
    </location>
</feature>
<evidence type="ECO:0000256" key="3">
    <source>
        <dbReference type="ARBA" id="ARBA00008715"/>
    </source>
</evidence>
<keyword evidence="9 11" id="KW-0472">Membrane</keyword>
<comment type="pathway">
    <text evidence="2 11">Protein modification; protein glycosylation.</text>
</comment>
<feature type="transmembrane region" description="Helical" evidence="11">
    <location>
        <begin position="158"/>
        <end position="184"/>
    </location>
</feature>
<evidence type="ECO:0000256" key="5">
    <source>
        <dbReference type="ARBA" id="ARBA00022679"/>
    </source>
</evidence>
<evidence type="ECO:0000256" key="8">
    <source>
        <dbReference type="ARBA" id="ARBA00022989"/>
    </source>
</evidence>
<evidence type="ECO:0000256" key="2">
    <source>
        <dbReference type="ARBA" id="ARBA00004922"/>
    </source>
</evidence>
<comment type="caution">
    <text evidence="13">The sequence shown here is derived from an EMBL/GenBank/DDBJ whole genome shotgun (WGS) entry which is preliminary data.</text>
</comment>
<feature type="compositionally biased region" description="Low complexity" evidence="12">
    <location>
        <begin position="546"/>
        <end position="562"/>
    </location>
</feature>
<name>A0A427YS82_9TREE</name>
<feature type="transmembrane region" description="Helical" evidence="11">
    <location>
        <begin position="204"/>
        <end position="224"/>
    </location>
</feature>
<dbReference type="AlphaFoldDB" id="A0A427YS82"/>
<feature type="transmembrane region" description="Helical" evidence="11">
    <location>
        <begin position="502"/>
        <end position="520"/>
    </location>
</feature>
<keyword evidence="14" id="KW-1185">Reference proteome</keyword>
<feature type="compositionally biased region" description="Low complexity" evidence="12">
    <location>
        <begin position="569"/>
        <end position="593"/>
    </location>
</feature>
<comment type="similarity">
    <text evidence="3 11">Belongs to the ALG6/ALG8 glucosyltransferase family.</text>
</comment>
<feature type="region of interest" description="Disordered" evidence="12">
    <location>
        <begin position="615"/>
        <end position="648"/>
    </location>
</feature>
<dbReference type="EC" id="2.4.1.-" evidence="11"/>
<feature type="transmembrane region" description="Helical" evidence="11">
    <location>
        <begin position="404"/>
        <end position="426"/>
    </location>
</feature>
<keyword evidence="8 11" id="KW-1133">Transmembrane helix</keyword>
<protein>
    <recommendedName>
        <fullName evidence="11">Alpha-1,3-glucosyltransferase</fullName>
        <ecNumber evidence="11">2.4.1.-</ecNumber>
    </recommendedName>
</protein>
<dbReference type="Pfam" id="PF03155">
    <property type="entry name" value="Alg6_Alg8"/>
    <property type="match status" value="1"/>
</dbReference>
<gene>
    <name evidence="13" type="primary">ALG8</name>
    <name evidence="13" type="ORF">EHS25_006637</name>
</gene>
<evidence type="ECO:0000256" key="11">
    <source>
        <dbReference type="RuleBase" id="RU363110"/>
    </source>
</evidence>
<keyword evidence="4 11" id="KW-0328">Glycosyltransferase</keyword>
<proteinExistence type="inferred from homology"/>
<feature type="transmembrane region" description="Helical" evidence="11">
    <location>
        <begin position="100"/>
        <end position="120"/>
    </location>
</feature>
<reference evidence="13 14" key="1">
    <citation type="submission" date="2018-11" db="EMBL/GenBank/DDBJ databases">
        <title>Genome sequence of Saitozyma podzolica DSM 27192.</title>
        <authorList>
            <person name="Aliyu H."/>
            <person name="Gorte O."/>
            <person name="Ochsenreither K."/>
        </authorList>
    </citation>
    <scope>NUCLEOTIDE SEQUENCE [LARGE SCALE GENOMIC DNA]</scope>
    <source>
        <strain evidence="13 14">DSM 27192</strain>
    </source>
</reference>
<evidence type="ECO:0000313" key="13">
    <source>
        <dbReference type="EMBL" id="RSH93984.1"/>
    </source>
</evidence>
<sequence>MLGLTKGQRDLFVAATALKVLLFPAYRSTDFEVHRNWLAITHNLPLGQWYYDTTSEWTLDYPPFFAYFSYVLTLPAKLLPKHYSEDLLQLSRVPVEGWAVVGYMRISVLVTEVVLFWSLLRLSGSSYESSPAKVVALAIAFHPGFLILDAIHFQYNGFLFGLMIWSLVGAKEASREACLILWLMRPTTYVRGVLRGSAQLQVSGPLIMLHIYVYLAPAWFIYLLRTYCIPPKTGLTLRLKPLVQIGTVVIGVTAVSLGPFLYLGQGQQLFARLFPFTRGLMHAYWAPNAWASVTLIDRILLQAAKRFHVDLAVSSAGVASTSRGLVGDTNFAVIPDITPLHCFILTGLTQVVQLVPLWQRPSYKAFLQAIAACGFSSFMFGWHVHEKAVMLVLVPLSLLAAEDWNHYQALVVASVSGIIGLFPLLFKAAETPVKMGYSFVWLVVVCGSLRFSVPKPTPTIPSHLLDNLQTLYLSTAPVLLLFTSVLHPVLSLSGHIPPSMEFLPLMLTSVWCSLGLWIAWGRLNWGMWRGGEALPEVLPHHALRESTMPSPLTPSSSQEIIPISPPPYASSSKSKSKPIASTSTSTSASISTTLPQPAVFTPDSDLHHKIRTHQQEYDAKAEVQGGKRKARRGAVEEERDRAGKMSRNQMTERMPYRPLRVHLDGPPGLESRRGSSGKMTYWEVRTAKAEQQARAKVGRIASGRA</sequence>
<dbReference type="OrthoDB" id="1689333at2759"/>
<dbReference type="InterPro" id="IPR004856">
    <property type="entry name" value="Glyco_trans_ALG6/ALG8"/>
</dbReference>
<evidence type="ECO:0000313" key="14">
    <source>
        <dbReference type="Proteomes" id="UP000279259"/>
    </source>
</evidence>
<feature type="transmembrane region" description="Helical" evidence="11">
    <location>
        <begin position="433"/>
        <end position="451"/>
    </location>
</feature>
<comment type="subcellular location">
    <subcellularLocation>
        <location evidence="1 11">Endoplasmic reticulum membrane</location>
        <topology evidence="1 11">Multi-pass membrane protein</topology>
    </subcellularLocation>
</comment>
<keyword evidence="6 11" id="KW-0812">Transmembrane</keyword>
<dbReference type="UniPathway" id="UPA00378"/>
<dbReference type="PANTHER" id="PTHR12413">
    <property type="entry name" value="DOLICHYL GLYCOSYLTRANSFERASE"/>
    <property type="match status" value="1"/>
</dbReference>
<evidence type="ECO:0000256" key="7">
    <source>
        <dbReference type="ARBA" id="ARBA00022824"/>
    </source>
</evidence>
<feature type="region of interest" description="Disordered" evidence="12">
    <location>
        <begin position="659"/>
        <end position="678"/>
    </location>
</feature>
<evidence type="ECO:0000256" key="10">
    <source>
        <dbReference type="ARBA" id="ARBA00047346"/>
    </source>
</evidence>
<accession>A0A427YS82</accession>
<dbReference type="GO" id="GO:0005789">
    <property type="term" value="C:endoplasmic reticulum membrane"/>
    <property type="evidence" value="ECO:0007669"/>
    <property type="project" value="UniProtKB-SubCell"/>
</dbReference>
<dbReference type="Proteomes" id="UP000279259">
    <property type="component" value="Unassembled WGS sequence"/>
</dbReference>
<feature type="region of interest" description="Disordered" evidence="12">
    <location>
        <begin position="545"/>
        <end position="601"/>
    </location>
</feature>
<keyword evidence="5 11" id="KW-0808">Transferase</keyword>
<dbReference type="GO" id="GO:0006487">
    <property type="term" value="P:protein N-linked glycosylation"/>
    <property type="evidence" value="ECO:0007669"/>
    <property type="project" value="TreeGrafter"/>
</dbReference>
<dbReference type="GO" id="GO:0042283">
    <property type="term" value="F:dolichyl pyrophosphate Glc1Man9GlcNAc2 alpha-1,3-glucosyltransferase activity"/>
    <property type="evidence" value="ECO:0007669"/>
    <property type="project" value="UniProtKB-EC"/>
</dbReference>
<keyword evidence="7 11" id="KW-0256">Endoplasmic reticulum</keyword>
<feature type="transmembrane region" description="Helical" evidence="11">
    <location>
        <begin position="365"/>
        <end position="384"/>
    </location>
</feature>
<evidence type="ECO:0000256" key="4">
    <source>
        <dbReference type="ARBA" id="ARBA00022676"/>
    </source>
</evidence>